<comment type="caution">
    <text evidence="1">The sequence shown here is derived from an EMBL/GenBank/DDBJ whole genome shotgun (WGS) entry which is preliminary data.</text>
</comment>
<proteinExistence type="predicted"/>
<gene>
    <name evidence="1" type="ORF">EDWATA_02055</name>
</gene>
<evidence type="ECO:0000313" key="2">
    <source>
        <dbReference type="Proteomes" id="UP000003692"/>
    </source>
</evidence>
<reference evidence="1 2" key="1">
    <citation type="submission" date="2010-02" db="EMBL/GenBank/DDBJ databases">
        <authorList>
            <person name="Weinstock G."/>
            <person name="Sodergren E."/>
            <person name="Clifton S."/>
            <person name="Fulton L."/>
            <person name="Fulton B."/>
            <person name="Courtney L."/>
            <person name="Fronick C."/>
            <person name="Harrison M."/>
            <person name="Strong C."/>
            <person name="Farmer C."/>
            <person name="Delahaunty K."/>
            <person name="Markovic C."/>
            <person name="Hall O."/>
            <person name="Minx P."/>
            <person name="Tomlinson C."/>
            <person name="Mitreva M."/>
            <person name="Nelson J."/>
            <person name="Hou S."/>
            <person name="Wollam A."/>
            <person name="Pepin K.H."/>
            <person name="Johnson M."/>
            <person name="Bhonagiri V."/>
            <person name="Zhang X."/>
            <person name="Suruliraj S."/>
            <person name="Warren W."/>
            <person name="Chinwalla A."/>
            <person name="Mardis E.R."/>
            <person name="Wilson R.K."/>
        </authorList>
    </citation>
    <scope>NUCLEOTIDE SEQUENCE [LARGE SCALE GENOMIC DNA]</scope>
    <source>
        <strain evidence="1 2">ATCC 23685</strain>
    </source>
</reference>
<dbReference type="AlphaFoldDB" id="D4F5M7"/>
<evidence type="ECO:0000313" key="1">
    <source>
        <dbReference type="EMBL" id="EFE22932.1"/>
    </source>
</evidence>
<dbReference type="HOGENOM" id="CLU_2395060_0_0_6"/>
<accession>D4F5M7</accession>
<dbReference type="Proteomes" id="UP000003692">
    <property type="component" value="Unassembled WGS sequence"/>
</dbReference>
<dbReference type="EMBL" id="ADGK01000154">
    <property type="protein sequence ID" value="EFE22932.1"/>
    <property type="molecule type" value="Genomic_DNA"/>
</dbReference>
<sequence>MPGKAVYAIFASYGNRQSAAEALSDLVHLHRRSSLSGYRPRLHNPCLYVMRDRPTRLAYLSIDEKLGTNNAPRWQRAIFSINPLAEAGAVPVY</sequence>
<name>D4F5M7_EDWTA</name>
<protein>
    <submittedName>
        <fullName evidence="1">Uncharacterized protein</fullName>
    </submittedName>
</protein>
<organism evidence="1 2">
    <name type="scientific">Edwardsiella tarda ATCC 23685</name>
    <dbReference type="NCBI Taxonomy" id="500638"/>
    <lineage>
        <taxon>Bacteria</taxon>
        <taxon>Pseudomonadati</taxon>
        <taxon>Pseudomonadota</taxon>
        <taxon>Gammaproteobacteria</taxon>
        <taxon>Enterobacterales</taxon>
        <taxon>Hafniaceae</taxon>
        <taxon>Edwardsiella</taxon>
    </lineage>
</organism>